<dbReference type="EMBL" id="BAAADV010000007">
    <property type="protein sequence ID" value="GAA0679560.1"/>
    <property type="molecule type" value="Genomic_DNA"/>
</dbReference>
<dbReference type="InterPro" id="IPR006357">
    <property type="entry name" value="HAD-SF_hydro_IIA"/>
</dbReference>
<dbReference type="Proteomes" id="UP001500420">
    <property type="component" value="Unassembled WGS sequence"/>
</dbReference>
<dbReference type="Gene3D" id="3.40.50.1000">
    <property type="entry name" value="HAD superfamily/HAD-like"/>
    <property type="match status" value="2"/>
</dbReference>
<evidence type="ECO:0000313" key="1">
    <source>
        <dbReference type="EMBL" id="GAA0679560.1"/>
    </source>
</evidence>
<dbReference type="InterPro" id="IPR023214">
    <property type="entry name" value="HAD_sf"/>
</dbReference>
<dbReference type="NCBIfam" id="TIGR01460">
    <property type="entry name" value="HAD-SF-IIA"/>
    <property type="match status" value="1"/>
</dbReference>
<gene>
    <name evidence="1" type="ORF">GCM10009020_30160</name>
</gene>
<organism evidence="1 2">
    <name type="scientific">Natronoarchaeum mannanilyticum</name>
    <dbReference type="NCBI Taxonomy" id="926360"/>
    <lineage>
        <taxon>Archaea</taxon>
        <taxon>Methanobacteriati</taxon>
        <taxon>Methanobacteriota</taxon>
        <taxon>Stenosarchaea group</taxon>
        <taxon>Halobacteria</taxon>
        <taxon>Halobacteriales</taxon>
        <taxon>Natronoarchaeaceae</taxon>
    </lineage>
</organism>
<keyword evidence="2" id="KW-1185">Reference proteome</keyword>
<dbReference type="PANTHER" id="PTHR19288:SF46">
    <property type="entry name" value="HALOACID DEHALOGENASE-LIKE HYDROLASE DOMAIN-CONTAINING PROTEIN 2"/>
    <property type="match status" value="1"/>
</dbReference>
<dbReference type="RefSeq" id="WP_343774886.1">
    <property type="nucleotide sequence ID" value="NZ_BAAADV010000007.1"/>
</dbReference>
<sequence>MSEFRGAILDVDGTIVLGDRSIPGASDAVAALRDAGLELLLFSNNPNKRQDHYAERLGSHGIEIEPDRFLTAATVTAEYLADRHADDDLLVIGEPGLVELLRERDLALGADPDEADAVVGSIDRKFDYDRLTDALWALDGDGVDFLGTDPDVTIPVEDHLVPGSGAILGAISAATGREPDRILGKPSDVAIEAALDRLGVPAESVLVVGDRLDTDIAMGERAGMTTALVLTGVTDRDAAAASDVTPDHILESIADVEELL</sequence>
<evidence type="ECO:0000313" key="2">
    <source>
        <dbReference type="Proteomes" id="UP001500420"/>
    </source>
</evidence>
<dbReference type="SUPFAM" id="SSF56784">
    <property type="entry name" value="HAD-like"/>
    <property type="match status" value="1"/>
</dbReference>
<dbReference type="PANTHER" id="PTHR19288">
    <property type="entry name" value="4-NITROPHENYLPHOSPHATASE-RELATED"/>
    <property type="match status" value="1"/>
</dbReference>
<dbReference type="GO" id="GO:0016791">
    <property type="term" value="F:phosphatase activity"/>
    <property type="evidence" value="ECO:0007669"/>
    <property type="project" value="TreeGrafter"/>
</dbReference>
<dbReference type="Pfam" id="PF13344">
    <property type="entry name" value="Hydrolase_6"/>
    <property type="match status" value="1"/>
</dbReference>
<dbReference type="Pfam" id="PF13242">
    <property type="entry name" value="Hydrolase_like"/>
    <property type="match status" value="1"/>
</dbReference>
<name>A0AAV3TDL7_9EURY</name>
<reference evidence="1 2" key="1">
    <citation type="journal article" date="2019" name="Int. J. Syst. Evol. Microbiol.">
        <title>The Global Catalogue of Microorganisms (GCM) 10K type strain sequencing project: providing services to taxonomists for standard genome sequencing and annotation.</title>
        <authorList>
            <consortium name="The Broad Institute Genomics Platform"/>
            <consortium name="The Broad Institute Genome Sequencing Center for Infectious Disease"/>
            <person name="Wu L."/>
            <person name="Ma J."/>
        </authorList>
    </citation>
    <scope>NUCLEOTIDE SEQUENCE [LARGE SCALE GENOMIC DNA]</scope>
    <source>
        <strain evidence="1 2">JCM 16328</strain>
    </source>
</reference>
<dbReference type="InterPro" id="IPR036412">
    <property type="entry name" value="HAD-like_sf"/>
</dbReference>
<keyword evidence="1" id="KW-0378">Hydrolase</keyword>
<protein>
    <submittedName>
        <fullName evidence="1">HAD-IIA family hydrolase</fullName>
    </submittedName>
</protein>
<dbReference type="AlphaFoldDB" id="A0AAV3TDL7"/>
<dbReference type="GO" id="GO:0005737">
    <property type="term" value="C:cytoplasm"/>
    <property type="evidence" value="ECO:0007669"/>
    <property type="project" value="TreeGrafter"/>
</dbReference>
<accession>A0AAV3TDL7</accession>
<comment type="caution">
    <text evidence="1">The sequence shown here is derived from an EMBL/GenBank/DDBJ whole genome shotgun (WGS) entry which is preliminary data.</text>
</comment>
<proteinExistence type="predicted"/>